<feature type="compositionally biased region" description="Acidic residues" evidence="1">
    <location>
        <begin position="107"/>
        <end position="122"/>
    </location>
</feature>
<dbReference type="OrthoDB" id="2389573at2"/>
<name>A0A1G9HBG6_9BACL</name>
<feature type="region of interest" description="Disordered" evidence="1">
    <location>
        <begin position="22"/>
        <end position="130"/>
    </location>
</feature>
<reference evidence="3" key="1">
    <citation type="submission" date="2016-10" db="EMBL/GenBank/DDBJ databases">
        <authorList>
            <person name="Varghese N."/>
            <person name="Submissions S."/>
        </authorList>
    </citation>
    <scope>NUCLEOTIDE SEQUENCE [LARGE SCALE GENOMIC DNA]</scope>
    <source>
        <strain evidence="3">CGMCC 1.8895</strain>
    </source>
</reference>
<dbReference type="STRING" id="576118.SAMN05216216_12213"/>
<keyword evidence="3" id="KW-1185">Reference proteome</keyword>
<dbReference type="PROSITE" id="PS51257">
    <property type="entry name" value="PROKAR_LIPOPROTEIN"/>
    <property type="match status" value="1"/>
</dbReference>
<dbReference type="AlphaFoldDB" id="A0A1G9HBG6"/>
<feature type="compositionally biased region" description="Acidic residues" evidence="1">
    <location>
        <begin position="25"/>
        <end position="48"/>
    </location>
</feature>
<accession>A0A1G9HBG6</accession>
<dbReference type="EMBL" id="FNFY01000022">
    <property type="protein sequence ID" value="SDL10351.1"/>
    <property type="molecule type" value="Genomic_DNA"/>
</dbReference>
<feature type="compositionally biased region" description="Acidic residues" evidence="1">
    <location>
        <begin position="56"/>
        <end position="71"/>
    </location>
</feature>
<proteinExistence type="predicted"/>
<dbReference type="RefSeq" id="WP_092987342.1">
    <property type="nucleotide sequence ID" value="NZ_FNFY01000022.1"/>
</dbReference>
<evidence type="ECO:0000313" key="3">
    <source>
        <dbReference type="Proteomes" id="UP000199008"/>
    </source>
</evidence>
<sequence length="344" mass="37813">MLKKFMLPLGILLLAACGDNGVQEEGNEEDETAVEEENESAADEEEDSEKWHPPEDNVEGPSEETVPDEGEGGSWKEPAGTGEGDDSASDEESPEDAASADVGSDSSSDELADESIEEEDFDAAAASEDKPGFDMVKEDTFTNEIGQGVWEKYQKMTGEYELKDVANPESEGSSREEIEEMMSDMDIEPDSLELENGDTLIIYHFPDDELAHDNGEPFIMADVTYFFNSEDHLIHSSIAPGFHEVALNEATKSEELEGINTLTDLRETHDPQVFTIGEMKINEATITQTLIPVDAGDNTLAVYVYGLGDDIIYSNGDLYFTVSVDFPTYAYIHYADLVQAYSQS</sequence>
<organism evidence="2 3">
    <name type="scientific">Lacicoccus qingdaonensis</name>
    <dbReference type="NCBI Taxonomy" id="576118"/>
    <lineage>
        <taxon>Bacteria</taxon>
        <taxon>Bacillati</taxon>
        <taxon>Bacillota</taxon>
        <taxon>Bacilli</taxon>
        <taxon>Bacillales</taxon>
        <taxon>Salinicoccaceae</taxon>
        <taxon>Lacicoccus</taxon>
    </lineage>
</organism>
<feature type="compositionally biased region" description="Low complexity" evidence="1">
    <location>
        <begin position="96"/>
        <end position="106"/>
    </location>
</feature>
<gene>
    <name evidence="2" type="ORF">SAMN05216216_12213</name>
</gene>
<protein>
    <submittedName>
        <fullName evidence="2">Uncharacterized protein</fullName>
    </submittedName>
</protein>
<evidence type="ECO:0000256" key="1">
    <source>
        <dbReference type="SAM" id="MobiDB-lite"/>
    </source>
</evidence>
<evidence type="ECO:0000313" key="2">
    <source>
        <dbReference type="EMBL" id="SDL10351.1"/>
    </source>
</evidence>
<feature type="compositionally biased region" description="Acidic residues" evidence="1">
    <location>
        <begin position="83"/>
        <end position="95"/>
    </location>
</feature>
<dbReference type="Proteomes" id="UP000199008">
    <property type="component" value="Unassembled WGS sequence"/>
</dbReference>